<gene>
    <name evidence="2" type="ORF">JDO7802_03174</name>
</gene>
<dbReference type="PROSITE" id="PS51257">
    <property type="entry name" value="PROKAR_LIPOPROTEIN"/>
    <property type="match status" value="1"/>
</dbReference>
<evidence type="ECO:0008006" key="4">
    <source>
        <dbReference type="Google" id="ProtNLM"/>
    </source>
</evidence>
<evidence type="ECO:0000313" key="2">
    <source>
        <dbReference type="EMBL" id="CTQ51136.1"/>
    </source>
</evidence>
<dbReference type="Proteomes" id="UP000049222">
    <property type="component" value="Unassembled WGS sequence"/>
</dbReference>
<protein>
    <recommendedName>
        <fullName evidence="4">D-galactarate dehydratase</fullName>
    </recommendedName>
</protein>
<dbReference type="RefSeq" id="WP_055086879.1">
    <property type="nucleotide sequence ID" value="NZ_CXSU01000012.1"/>
</dbReference>
<organism evidence="2 3">
    <name type="scientific">Jannaschia donghaensis</name>
    <dbReference type="NCBI Taxonomy" id="420998"/>
    <lineage>
        <taxon>Bacteria</taxon>
        <taxon>Pseudomonadati</taxon>
        <taxon>Pseudomonadota</taxon>
        <taxon>Alphaproteobacteria</taxon>
        <taxon>Rhodobacterales</taxon>
        <taxon>Roseobacteraceae</taxon>
        <taxon>Jannaschia</taxon>
    </lineage>
</organism>
<feature type="region of interest" description="Disordered" evidence="1">
    <location>
        <begin position="31"/>
        <end position="59"/>
    </location>
</feature>
<sequence length="164" mass="16069">MNRFVFILPLLAMGCADIPLLNRVGGGSGDPAPTVDPAVPTPVPTGATVTSPLAGPATRPEALDTVSEAEKAQARDVAASAPAGGELGTVTVALGSPAETGLWVKSALVTQDTPGTVRTSDGDAIAVTLRPLGGAGGPQISLSALQALGLPLVGLFPVTLATTG</sequence>
<proteinExistence type="predicted"/>
<keyword evidence="3" id="KW-1185">Reference proteome</keyword>
<evidence type="ECO:0000313" key="3">
    <source>
        <dbReference type="Proteomes" id="UP000049222"/>
    </source>
</evidence>
<reference evidence="2 3" key="1">
    <citation type="submission" date="2015-07" db="EMBL/GenBank/DDBJ databases">
        <authorList>
            <person name="Noorani M."/>
        </authorList>
    </citation>
    <scope>NUCLEOTIDE SEQUENCE [LARGE SCALE GENOMIC DNA]</scope>
    <source>
        <strain evidence="2 3">CECT 7802</strain>
    </source>
</reference>
<accession>A0A0M6YQ54</accession>
<name>A0A0M6YQ54_9RHOB</name>
<dbReference type="EMBL" id="CXSU01000012">
    <property type="protein sequence ID" value="CTQ51136.1"/>
    <property type="molecule type" value="Genomic_DNA"/>
</dbReference>
<dbReference type="OrthoDB" id="7658975at2"/>
<dbReference type="AlphaFoldDB" id="A0A0M6YQ54"/>
<evidence type="ECO:0000256" key="1">
    <source>
        <dbReference type="SAM" id="MobiDB-lite"/>
    </source>
</evidence>
<feature type="compositionally biased region" description="Low complexity" evidence="1">
    <location>
        <begin position="31"/>
        <end position="50"/>
    </location>
</feature>
<dbReference type="STRING" id="420998.JDO7802_03174"/>